<evidence type="ECO:0000313" key="2">
    <source>
        <dbReference type="EMBL" id="KHO01167.1"/>
    </source>
</evidence>
<dbReference type="HOGENOM" id="CLU_456401_0_0_1"/>
<keyword evidence="3" id="KW-1185">Reference proteome</keyword>
<feature type="region of interest" description="Disordered" evidence="1">
    <location>
        <begin position="1"/>
        <end position="183"/>
    </location>
</feature>
<dbReference type="AlphaFoldDB" id="A0A0B2WY08"/>
<evidence type="ECO:0000256" key="1">
    <source>
        <dbReference type="SAM" id="MobiDB-lite"/>
    </source>
</evidence>
<feature type="compositionally biased region" description="Low complexity" evidence="1">
    <location>
        <begin position="119"/>
        <end position="161"/>
    </location>
</feature>
<sequence>MDNDAARATEPGHGPNRLDNREHIPNITEPLVGGTVDTLDPKEDEQTGLEDIDDERHQELTDPKTAPIQIQPVFTYSKPPSQHLQASPTPPPPPLPPPAVSNPQNKALSADLHYQPKLTSVVVDSTQSSPDDTSDGSYSSSEGFSTLTRSSASTTRPTTATDWPPPSLTPIITASAPAPPSGARKEIGFPPPADPVLTLMGLLPSTTPTSPISSSYVYSTPDPNAAAKHDKGNVHPKVEMALLALGSVGASIIIASWKPHFPQNTSRDKPKLFVTNALAHIPVLKDRVANRQHRWTDLDRADLGPSSEKANVAQSLATPQPPLTGVAVQTDFVRQSMRTEGPPNGASVHMQKISISSIQSSTRNTLLPEAQFRNGRLSNVSSLSSGFGDGHFIMDSLNSSANLASNTASETPIKAPWPVARRESVGTLSQRRDTVYTEASEDMRPRFRTVNSWVRQQMGRMKRVHELNEATDAPPVPSLPPEQDFGLMMPDGEEPRRADSVIIGYGVAR</sequence>
<name>A0A0B2WY08_METAS</name>
<comment type="caution">
    <text evidence="2">The sequence shown here is derived from an EMBL/GenBank/DDBJ whole genome shotgun (WGS) entry which is preliminary data.</text>
</comment>
<proteinExistence type="predicted"/>
<reference evidence="2 3" key="1">
    <citation type="journal article" date="2014" name="Proc. Natl. Acad. Sci. U.S.A.">
        <title>Trajectory and genomic determinants of fungal-pathogen speciation and host adaptation.</title>
        <authorList>
            <person name="Hu X."/>
            <person name="Xiao G."/>
            <person name="Zheng P."/>
            <person name="Shang Y."/>
            <person name="Su Y."/>
            <person name="Zhang X."/>
            <person name="Liu X."/>
            <person name="Zhan S."/>
            <person name="St Leger R.J."/>
            <person name="Wang C."/>
        </authorList>
    </citation>
    <scope>NUCLEOTIDE SEQUENCE [LARGE SCALE GENOMIC DNA]</scope>
    <source>
        <strain evidence="2 3">ARSEF 1941</strain>
    </source>
</reference>
<gene>
    <name evidence="2" type="ORF">MAM_00168</name>
</gene>
<dbReference type="RefSeq" id="XP_040682232.1">
    <property type="nucleotide sequence ID" value="XM_040818968.1"/>
</dbReference>
<dbReference type="STRING" id="1081103.A0A0B2WY08"/>
<feature type="compositionally biased region" description="Pro residues" evidence="1">
    <location>
        <begin position="88"/>
        <end position="100"/>
    </location>
</feature>
<evidence type="ECO:0000313" key="3">
    <source>
        <dbReference type="Proteomes" id="UP000030816"/>
    </source>
</evidence>
<organism evidence="2 3">
    <name type="scientific">Metarhizium album (strain ARSEF 1941)</name>
    <dbReference type="NCBI Taxonomy" id="1081103"/>
    <lineage>
        <taxon>Eukaryota</taxon>
        <taxon>Fungi</taxon>
        <taxon>Dikarya</taxon>
        <taxon>Ascomycota</taxon>
        <taxon>Pezizomycotina</taxon>
        <taxon>Sordariomycetes</taxon>
        <taxon>Hypocreomycetidae</taxon>
        <taxon>Hypocreales</taxon>
        <taxon>Clavicipitaceae</taxon>
        <taxon>Metarhizium</taxon>
    </lineage>
</organism>
<feature type="compositionally biased region" description="Polar residues" evidence="1">
    <location>
        <begin position="72"/>
        <end position="87"/>
    </location>
</feature>
<dbReference type="OrthoDB" id="5411141at2759"/>
<dbReference type="Proteomes" id="UP000030816">
    <property type="component" value="Unassembled WGS sequence"/>
</dbReference>
<dbReference type="EMBL" id="AZHE01000001">
    <property type="protein sequence ID" value="KHO01167.1"/>
    <property type="molecule type" value="Genomic_DNA"/>
</dbReference>
<dbReference type="GeneID" id="63734623"/>
<protein>
    <submittedName>
        <fullName evidence="2">Uncharacterized protein</fullName>
    </submittedName>
</protein>
<accession>A0A0B2WY08</accession>